<dbReference type="OrthoDB" id="9758724at2"/>
<evidence type="ECO:0000256" key="1">
    <source>
        <dbReference type="SAM" id="MobiDB-lite"/>
    </source>
</evidence>
<sequence length="246" mass="24673">MRAVRREYVEQHGDPLDRVERDRAPRRWSVSWRAAGAAALALALIGGAVAVRAASTSAGPAVVLPVPSPEGTACTDVCGGESTAGPSATTAPSSSSGQGDVVVHVVGAVRHHGIVRLPPGSRVGDAVDAAGGATRSADLDGLNLARLLVDGEQIVVPREGEALVPSAAPTGLGEVGAGGPGVPGGLVDLNAADATALDALPGIGPVIAQRIVEYRAEHPFTSVDQLEDVPGIGPALMAKLTDLVRV</sequence>
<evidence type="ECO:0000256" key="2">
    <source>
        <dbReference type="SAM" id="Phobius"/>
    </source>
</evidence>
<feature type="domain" description="Helix-hairpin-helix DNA-binding motif class 1" evidence="3">
    <location>
        <begin position="224"/>
        <end position="243"/>
    </location>
</feature>
<evidence type="ECO:0000259" key="3">
    <source>
        <dbReference type="SMART" id="SM00278"/>
    </source>
</evidence>
<dbReference type="GO" id="GO:0015627">
    <property type="term" value="C:type II protein secretion system complex"/>
    <property type="evidence" value="ECO:0007669"/>
    <property type="project" value="TreeGrafter"/>
</dbReference>
<dbReference type="GO" id="GO:0006281">
    <property type="term" value="P:DNA repair"/>
    <property type="evidence" value="ECO:0007669"/>
    <property type="project" value="InterPro"/>
</dbReference>
<keyword evidence="2" id="KW-0812">Transmembrane</keyword>
<keyword evidence="4" id="KW-0238">DNA-binding</keyword>
<dbReference type="PANTHER" id="PTHR21180">
    <property type="entry name" value="ENDONUCLEASE/EXONUCLEASE/PHOSPHATASE FAMILY DOMAIN-CONTAINING PROTEIN 1"/>
    <property type="match status" value="1"/>
</dbReference>
<keyword evidence="2" id="KW-0472">Membrane</keyword>
<dbReference type="GO" id="GO:0003677">
    <property type="term" value="F:DNA binding"/>
    <property type="evidence" value="ECO:0007669"/>
    <property type="project" value="UniProtKB-KW"/>
</dbReference>
<feature type="region of interest" description="Disordered" evidence="1">
    <location>
        <begin position="77"/>
        <end position="98"/>
    </location>
</feature>
<feature type="transmembrane region" description="Helical" evidence="2">
    <location>
        <begin position="30"/>
        <end position="51"/>
    </location>
</feature>
<dbReference type="Pfam" id="PF12836">
    <property type="entry name" value="HHH_3"/>
    <property type="match status" value="1"/>
</dbReference>
<dbReference type="AlphaFoldDB" id="A0A413RPZ1"/>
<dbReference type="InterPro" id="IPR010994">
    <property type="entry name" value="RuvA_2-like"/>
</dbReference>
<accession>A0A413RPZ1</accession>
<name>A0A413RPZ1_9CELL</name>
<feature type="compositionally biased region" description="Low complexity" evidence="1">
    <location>
        <begin position="83"/>
        <end position="98"/>
    </location>
</feature>
<dbReference type="InterPro" id="IPR019554">
    <property type="entry name" value="Soluble_ligand-bd"/>
</dbReference>
<dbReference type="Gene3D" id="3.10.560.10">
    <property type="entry name" value="Outer membrane lipoprotein wza domain like"/>
    <property type="match status" value="1"/>
</dbReference>
<evidence type="ECO:0000313" key="5">
    <source>
        <dbReference type="Proteomes" id="UP000283374"/>
    </source>
</evidence>
<keyword evidence="5" id="KW-1185">Reference proteome</keyword>
<dbReference type="SUPFAM" id="SSF47781">
    <property type="entry name" value="RuvA domain 2-like"/>
    <property type="match status" value="1"/>
</dbReference>
<dbReference type="Pfam" id="PF10531">
    <property type="entry name" value="SLBB"/>
    <property type="match status" value="1"/>
</dbReference>
<evidence type="ECO:0000313" key="4">
    <source>
        <dbReference type="EMBL" id="RHA44066.1"/>
    </source>
</evidence>
<gene>
    <name evidence="4" type="ORF">D1825_03150</name>
</gene>
<feature type="domain" description="Helix-hairpin-helix DNA-binding motif class 1" evidence="3">
    <location>
        <begin position="195"/>
        <end position="214"/>
    </location>
</feature>
<keyword evidence="2" id="KW-1133">Transmembrane helix</keyword>
<dbReference type="InterPro" id="IPR003583">
    <property type="entry name" value="Hlx-hairpin-Hlx_DNA-bd_motif"/>
</dbReference>
<reference evidence="4 5" key="1">
    <citation type="submission" date="2018-08" db="EMBL/GenBank/DDBJ databases">
        <title>Cellulomonas rhizosphaerae sp. nov., a novel actinomycete isolated from soil.</title>
        <authorList>
            <person name="Tian Y."/>
        </authorList>
    </citation>
    <scope>NUCLEOTIDE SEQUENCE [LARGE SCALE GENOMIC DNA]</scope>
    <source>
        <strain evidence="4 5">NEAU-TCZ24</strain>
    </source>
</reference>
<dbReference type="SMART" id="SM00278">
    <property type="entry name" value="HhH1"/>
    <property type="match status" value="2"/>
</dbReference>
<proteinExistence type="predicted"/>
<comment type="caution">
    <text evidence="4">The sequence shown here is derived from an EMBL/GenBank/DDBJ whole genome shotgun (WGS) entry which is preliminary data.</text>
</comment>
<dbReference type="Proteomes" id="UP000283374">
    <property type="component" value="Unassembled WGS sequence"/>
</dbReference>
<protein>
    <submittedName>
        <fullName evidence="4">ComEA family DNA-binding protein</fullName>
    </submittedName>
</protein>
<dbReference type="InterPro" id="IPR051675">
    <property type="entry name" value="Endo/Exo/Phosphatase_dom_1"/>
</dbReference>
<dbReference type="PANTHER" id="PTHR21180:SF32">
    <property type="entry name" value="ENDONUCLEASE_EXONUCLEASE_PHOSPHATASE FAMILY DOMAIN-CONTAINING PROTEIN 1"/>
    <property type="match status" value="1"/>
</dbReference>
<dbReference type="Gene3D" id="1.10.150.320">
    <property type="entry name" value="Photosystem II 12 kDa extrinsic protein"/>
    <property type="match status" value="1"/>
</dbReference>
<dbReference type="EMBL" id="QWKP01000120">
    <property type="protein sequence ID" value="RHA44066.1"/>
    <property type="molecule type" value="Genomic_DNA"/>
</dbReference>
<organism evidence="4 5">
    <name type="scientific">Cellulomonas rhizosphaerae</name>
    <dbReference type="NCBI Taxonomy" id="2293719"/>
    <lineage>
        <taxon>Bacteria</taxon>
        <taxon>Bacillati</taxon>
        <taxon>Actinomycetota</taxon>
        <taxon>Actinomycetes</taxon>
        <taxon>Micrococcales</taxon>
        <taxon>Cellulomonadaceae</taxon>
        <taxon>Cellulomonas</taxon>
    </lineage>
</organism>
<dbReference type="GO" id="GO:0015628">
    <property type="term" value="P:protein secretion by the type II secretion system"/>
    <property type="evidence" value="ECO:0007669"/>
    <property type="project" value="TreeGrafter"/>
</dbReference>